<sequence length="51" mass="5974">MSIKITSRDIKFFVLGAATIFIFLLIYDWDHFEKGLLGKPPHDHVRTEKVE</sequence>
<keyword evidence="1" id="KW-0812">Transmembrane</keyword>
<evidence type="ECO:0000313" key="3">
    <source>
        <dbReference type="Proteomes" id="UP000244174"/>
    </source>
</evidence>
<protein>
    <submittedName>
        <fullName evidence="2">Uncharacterized protein</fullName>
    </submittedName>
</protein>
<name>A0A2T6ALL0_9FLAO</name>
<evidence type="ECO:0000256" key="1">
    <source>
        <dbReference type="SAM" id="Phobius"/>
    </source>
</evidence>
<keyword evidence="1" id="KW-1133">Transmembrane helix</keyword>
<keyword evidence="3" id="KW-1185">Reference proteome</keyword>
<comment type="caution">
    <text evidence="2">The sequence shown here is derived from an EMBL/GenBank/DDBJ whole genome shotgun (WGS) entry which is preliminary data.</text>
</comment>
<evidence type="ECO:0000313" key="2">
    <source>
        <dbReference type="EMBL" id="PTX44646.1"/>
    </source>
</evidence>
<reference evidence="2 3" key="1">
    <citation type="submission" date="2018-04" db="EMBL/GenBank/DDBJ databases">
        <title>Genomic Encyclopedia of Archaeal and Bacterial Type Strains, Phase II (KMG-II): from individual species to whole genera.</title>
        <authorList>
            <person name="Goeker M."/>
        </authorList>
    </citation>
    <scope>NUCLEOTIDE SEQUENCE [LARGE SCALE GENOMIC DNA]</scope>
    <source>
        <strain evidence="2 3">DSM 23082</strain>
    </source>
</reference>
<dbReference type="OrthoDB" id="9930307at2"/>
<keyword evidence="1" id="KW-0472">Membrane</keyword>
<organism evidence="2 3">
    <name type="scientific">Christiangramia gaetbulicola</name>
    <dbReference type="NCBI Taxonomy" id="703340"/>
    <lineage>
        <taxon>Bacteria</taxon>
        <taxon>Pseudomonadati</taxon>
        <taxon>Bacteroidota</taxon>
        <taxon>Flavobacteriia</taxon>
        <taxon>Flavobacteriales</taxon>
        <taxon>Flavobacteriaceae</taxon>
        <taxon>Christiangramia</taxon>
    </lineage>
</organism>
<proteinExistence type="predicted"/>
<dbReference type="Proteomes" id="UP000244174">
    <property type="component" value="Unassembled WGS sequence"/>
</dbReference>
<feature type="transmembrane region" description="Helical" evidence="1">
    <location>
        <begin position="12"/>
        <end position="29"/>
    </location>
</feature>
<dbReference type="EMBL" id="QBKQ01000001">
    <property type="protein sequence ID" value="PTX44646.1"/>
    <property type="molecule type" value="Genomic_DNA"/>
</dbReference>
<dbReference type="RefSeq" id="WP_156067604.1">
    <property type="nucleotide sequence ID" value="NZ_QBKQ01000001.1"/>
</dbReference>
<accession>A0A2T6ALL0</accession>
<gene>
    <name evidence="2" type="ORF">C8P64_0628</name>
</gene>
<dbReference type="AlphaFoldDB" id="A0A2T6ALL0"/>